<evidence type="ECO:0000256" key="1">
    <source>
        <dbReference type="SAM" id="SignalP"/>
    </source>
</evidence>
<proteinExistence type="predicted"/>
<sequence>MRLILLSILFFSSPVFSKEVLPPDIKRFISHAQACEHLAGEFDGELPERQRDDIVKNIDKYCKAAKTELRILGMKYKGNARMMEVIQNNANDAVNSYQG</sequence>
<protein>
    <submittedName>
        <fullName evidence="2">Uncharacterized protein</fullName>
    </submittedName>
</protein>
<comment type="caution">
    <text evidence="2">The sequence shown here is derived from an EMBL/GenBank/DDBJ whole genome shotgun (WGS) entry which is preliminary data.</text>
</comment>
<keyword evidence="1" id="KW-0732">Signal</keyword>
<dbReference type="Proteomes" id="UP000468717">
    <property type="component" value="Unassembled WGS sequence"/>
</dbReference>
<accession>A0A6I1I6T9</accession>
<feature type="chain" id="PRO_5026169727" evidence="1">
    <location>
        <begin position="18"/>
        <end position="99"/>
    </location>
</feature>
<dbReference type="EMBL" id="WFLI01000005">
    <property type="protein sequence ID" value="KAB8065740.1"/>
    <property type="molecule type" value="Genomic_DNA"/>
</dbReference>
<name>A0A6I1I6T9_9BURK</name>
<gene>
    <name evidence="2" type="ORF">GCN75_05710</name>
</gene>
<dbReference type="RefSeq" id="WP_152281755.1">
    <property type="nucleotide sequence ID" value="NZ_WFLI01000005.1"/>
</dbReference>
<keyword evidence="3" id="KW-1185">Reference proteome</keyword>
<evidence type="ECO:0000313" key="2">
    <source>
        <dbReference type="EMBL" id="KAB8065740.1"/>
    </source>
</evidence>
<dbReference type="AlphaFoldDB" id="A0A6I1I6T9"/>
<feature type="signal peptide" evidence="1">
    <location>
        <begin position="1"/>
        <end position="17"/>
    </location>
</feature>
<reference evidence="2 3" key="1">
    <citation type="submission" date="2019-10" db="EMBL/GenBank/DDBJ databases">
        <title>Three novel species isolated from a subtropical stream in China.</title>
        <authorList>
            <person name="Lu H."/>
        </authorList>
    </citation>
    <scope>NUCLEOTIDE SEQUENCE [LARGE SCALE GENOMIC DNA]</scope>
    <source>
        <strain evidence="2 3">FT13W</strain>
    </source>
</reference>
<evidence type="ECO:0000313" key="3">
    <source>
        <dbReference type="Proteomes" id="UP000468717"/>
    </source>
</evidence>
<organism evidence="2 3">
    <name type="scientific">Janthinobacterium violaceinigrum</name>
    <dbReference type="NCBI Taxonomy" id="2654252"/>
    <lineage>
        <taxon>Bacteria</taxon>
        <taxon>Pseudomonadati</taxon>
        <taxon>Pseudomonadota</taxon>
        <taxon>Betaproteobacteria</taxon>
        <taxon>Burkholderiales</taxon>
        <taxon>Oxalobacteraceae</taxon>
        <taxon>Janthinobacterium</taxon>
    </lineage>
</organism>